<proteinExistence type="inferred from homology"/>
<comment type="cofactor">
    <cofactor evidence="11">
        <name>[2Fe-2S] cluster</name>
        <dbReference type="ChEBI" id="CHEBI:190135"/>
    </cofactor>
    <text evidence="11">Binds 1 [2Fe-2S] cluster per subunit.</text>
</comment>
<keyword evidence="4 11" id="KW-0001">2Fe-2S</keyword>
<evidence type="ECO:0000256" key="12">
    <source>
        <dbReference type="PIRSR" id="PIRSR006816-1"/>
    </source>
</evidence>
<organism evidence="15 16">
    <name type="scientific">Negativicoccus succinicivorans</name>
    <dbReference type="NCBI Taxonomy" id="620903"/>
    <lineage>
        <taxon>Bacteria</taxon>
        <taxon>Bacillati</taxon>
        <taxon>Bacillota</taxon>
        <taxon>Negativicutes</taxon>
        <taxon>Veillonellales</taxon>
        <taxon>Veillonellaceae</taxon>
        <taxon>Negativicoccus</taxon>
    </lineage>
</organism>
<dbReference type="AlphaFoldDB" id="A0A841R1C8"/>
<comment type="subunit">
    <text evidence="11">Heterotetramer of 2 PyrK and 2 PyrD type B subunits.</text>
</comment>
<protein>
    <recommendedName>
        <fullName evidence="11">Dihydroorotate dehydrogenase B (NAD(+)), electron transfer subunit</fullName>
    </recommendedName>
    <alternativeName>
        <fullName evidence="11">Dihydroorotate oxidase B, electron transfer subunit</fullName>
    </alternativeName>
</protein>
<name>A0A841R1C8_9FIRM</name>
<dbReference type="RefSeq" id="WP_235020624.1">
    <property type="nucleotide sequence ID" value="NZ_CABWNB010000003.1"/>
</dbReference>
<dbReference type="UniPathway" id="UPA00070">
    <property type="reaction ID" value="UER00945"/>
</dbReference>
<evidence type="ECO:0000259" key="14">
    <source>
        <dbReference type="PROSITE" id="PS51384"/>
    </source>
</evidence>
<dbReference type="InterPro" id="IPR050353">
    <property type="entry name" value="PyrK_electron_transfer"/>
</dbReference>
<feature type="binding site" evidence="11 13">
    <location>
        <position position="240"/>
    </location>
    <ligand>
        <name>[2Fe-2S] cluster</name>
        <dbReference type="ChEBI" id="CHEBI:190135"/>
    </ligand>
</feature>
<keyword evidence="16" id="KW-1185">Reference proteome</keyword>
<dbReference type="Gene3D" id="2.10.240.10">
    <property type="entry name" value="Dihydroorotate dehydrogenase, electron transfer subunit"/>
    <property type="match status" value="1"/>
</dbReference>
<reference evidence="15 16" key="1">
    <citation type="submission" date="2020-08" db="EMBL/GenBank/DDBJ databases">
        <title>Genomic Encyclopedia of Type Strains, Phase IV (KMG-IV): sequencing the most valuable type-strain genomes for metagenomic binning, comparative biology and taxonomic classification.</title>
        <authorList>
            <person name="Goeker M."/>
        </authorList>
    </citation>
    <scope>NUCLEOTIDE SEQUENCE [LARGE SCALE GENOMIC DNA]</scope>
    <source>
        <strain evidence="15 16">DSM 21255</strain>
    </source>
</reference>
<evidence type="ECO:0000256" key="5">
    <source>
        <dbReference type="ARBA" id="ARBA00022723"/>
    </source>
</evidence>
<dbReference type="EMBL" id="JACHHI010000002">
    <property type="protein sequence ID" value="MBB6477596.1"/>
    <property type="molecule type" value="Genomic_DNA"/>
</dbReference>
<evidence type="ECO:0000256" key="7">
    <source>
        <dbReference type="ARBA" id="ARBA00022975"/>
    </source>
</evidence>
<dbReference type="InterPro" id="IPR012165">
    <property type="entry name" value="Cyt_c3_hydrogenase_gsu"/>
</dbReference>
<comment type="function">
    <text evidence="11">Responsible for channeling the electrons from the oxidation of dihydroorotate from the FMN redox center in the PyrD type B subunit to the ultimate electron acceptor NAD(+).</text>
</comment>
<dbReference type="InterPro" id="IPR017927">
    <property type="entry name" value="FAD-bd_FR_type"/>
</dbReference>
<feature type="binding site" evidence="11 12">
    <location>
        <begin position="77"/>
        <end position="78"/>
    </location>
    <ligand>
        <name>FAD</name>
        <dbReference type="ChEBI" id="CHEBI:57692"/>
    </ligand>
</feature>
<comment type="caution">
    <text evidence="15">The sequence shown here is derived from an EMBL/GenBank/DDBJ whole genome shotgun (WGS) entry which is preliminary data.</text>
</comment>
<keyword evidence="3 11" id="KW-0285">Flavoprotein</keyword>
<dbReference type="Pfam" id="PF10418">
    <property type="entry name" value="DHODB_Fe-S_bind"/>
    <property type="match status" value="1"/>
</dbReference>
<feature type="binding site" evidence="11 12">
    <location>
        <begin position="53"/>
        <end position="56"/>
    </location>
    <ligand>
        <name>FAD</name>
        <dbReference type="ChEBI" id="CHEBI:57692"/>
    </ligand>
</feature>
<dbReference type="InterPro" id="IPR039261">
    <property type="entry name" value="FNR_nucleotide-bd"/>
</dbReference>
<comment type="cofactor">
    <cofactor evidence="13">
        <name>[2Fe-2S] cluster</name>
        <dbReference type="ChEBI" id="CHEBI:190135"/>
    </cofactor>
    <text evidence="13">Binds 1 [2Fe-2S] cluster per subunit.</text>
</comment>
<keyword evidence="7 11" id="KW-0665">Pyrimidine biosynthesis</keyword>
<dbReference type="InterPro" id="IPR037117">
    <property type="entry name" value="Dihydroorotate_DH_ele_sf"/>
</dbReference>
<evidence type="ECO:0000256" key="11">
    <source>
        <dbReference type="HAMAP-Rule" id="MF_01211"/>
    </source>
</evidence>
<feature type="binding site" evidence="11 12">
    <location>
        <begin position="70"/>
        <end position="72"/>
    </location>
    <ligand>
        <name>FAD</name>
        <dbReference type="ChEBI" id="CHEBI:57692"/>
    </ligand>
</feature>
<dbReference type="Gene3D" id="3.40.50.80">
    <property type="entry name" value="Nucleotide-binding domain of ferredoxin-NADP reductase (FNR) module"/>
    <property type="match status" value="1"/>
</dbReference>
<dbReference type="InterPro" id="IPR008333">
    <property type="entry name" value="Cbr1-like_FAD-bd_dom"/>
</dbReference>
<dbReference type="PIRSF" id="PIRSF006816">
    <property type="entry name" value="Cyc3_hyd_g"/>
    <property type="match status" value="1"/>
</dbReference>
<dbReference type="GeneID" id="93485899"/>
<dbReference type="GO" id="GO:0051537">
    <property type="term" value="F:2 iron, 2 sulfur cluster binding"/>
    <property type="evidence" value="ECO:0007669"/>
    <property type="project" value="UniProtKB-KW"/>
</dbReference>
<accession>A0A841R1C8</accession>
<dbReference type="HAMAP" id="MF_01211">
    <property type="entry name" value="DHODB_Fe_S_bind"/>
    <property type="match status" value="1"/>
</dbReference>
<keyword evidence="2 11" id="KW-0813">Transport</keyword>
<feature type="binding site" evidence="11 13">
    <location>
        <position position="219"/>
    </location>
    <ligand>
        <name>[2Fe-2S] cluster</name>
        <dbReference type="ChEBI" id="CHEBI:190135"/>
    </ligand>
</feature>
<keyword evidence="9 11" id="KW-0408">Iron</keyword>
<evidence type="ECO:0000256" key="9">
    <source>
        <dbReference type="ARBA" id="ARBA00023004"/>
    </source>
</evidence>
<dbReference type="CDD" id="cd06218">
    <property type="entry name" value="DHOD_e_trans"/>
    <property type="match status" value="1"/>
</dbReference>
<dbReference type="InterPro" id="IPR019480">
    <property type="entry name" value="Dihydroorotate_DH_Fe-S-bd"/>
</dbReference>
<evidence type="ECO:0000256" key="10">
    <source>
        <dbReference type="ARBA" id="ARBA00023014"/>
    </source>
</evidence>
<comment type="pathway">
    <text evidence="11">Pyrimidine metabolism; UMP biosynthesis via de novo pathway; orotate from (S)-dihydroorotate (NAD(+) route): step 1/1.</text>
</comment>
<evidence type="ECO:0000256" key="1">
    <source>
        <dbReference type="ARBA" id="ARBA00006422"/>
    </source>
</evidence>
<keyword evidence="10 11" id="KW-0411">Iron-sulfur</keyword>
<dbReference type="InterPro" id="IPR023455">
    <property type="entry name" value="Dihydroorotate_DHASE_ETsu"/>
</dbReference>
<dbReference type="GO" id="GO:0046872">
    <property type="term" value="F:metal ion binding"/>
    <property type="evidence" value="ECO:0007669"/>
    <property type="project" value="UniProtKB-KW"/>
</dbReference>
<dbReference type="GO" id="GO:0016491">
    <property type="term" value="F:oxidoreductase activity"/>
    <property type="evidence" value="ECO:0007669"/>
    <property type="project" value="InterPro"/>
</dbReference>
<sequence>MNALEVGPIRTNERVSADMYRLVAELPRLAQTTRPGQFLHVRTARGWDPLLRRPFSPSRVDRENGLVEMVYRVVGRGTELMTQMRADDEIDVLGPRGTTFTLDGKMLMVGGGVGIAPILFAAQQAAAGTATVIIGGRSREELFWRDYFPDTINDLLLTTDDGSVGHHGYAVDLVPALLASGEFDRVLCCGPTILMSKVAAAAYAAGVPCEVSFERRMGCGTGGCYACVCDRKDGTHAKVCQEGPVFDSREVIL</sequence>
<dbReference type="Pfam" id="PF00970">
    <property type="entry name" value="FAD_binding_6"/>
    <property type="match status" value="1"/>
</dbReference>
<feature type="binding site" evidence="11 13">
    <location>
        <position position="227"/>
    </location>
    <ligand>
        <name>[2Fe-2S] cluster</name>
        <dbReference type="ChEBI" id="CHEBI:190135"/>
    </ligand>
</feature>
<dbReference type="SUPFAM" id="SSF63380">
    <property type="entry name" value="Riboflavin synthase domain-like"/>
    <property type="match status" value="1"/>
</dbReference>
<dbReference type="SUPFAM" id="SSF52343">
    <property type="entry name" value="Ferredoxin reductase-like, C-terminal NADP-linked domain"/>
    <property type="match status" value="1"/>
</dbReference>
<dbReference type="GO" id="GO:0009055">
    <property type="term" value="F:electron transfer activity"/>
    <property type="evidence" value="ECO:0007669"/>
    <property type="project" value="UniProtKB-UniRule"/>
</dbReference>
<evidence type="ECO:0000256" key="13">
    <source>
        <dbReference type="PIRSR" id="PIRSR006816-2"/>
    </source>
</evidence>
<keyword evidence="6 11" id="KW-0274">FAD</keyword>
<evidence type="ECO:0000313" key="16">
    <source>
        <dbReference type="Proteomes" id="UP000591941"/>
    </source>
</evidence>
<evidence type="ECO:0000256" key="6">
    <source>
        <dbReference type="ARBA" id="ARBA00022827"/>
    </source>
</evidence>
<dbReference type="PANTHER" id="PTHR43513:SF3">
    <property type="entry name" value="DIHYDROOROTATE DEHYDROGENASE B (NAD(+)), ELECTRON TRANSFER SUBUNIT-RELATED"/>
    <property type="match status" value="1"/>
</dbReference>
<dbReference type="InterPro" id="IPR017938">
    <property type="entry name" value="Riboflavin_synthase-like_b-brl"/>
</dbReference>
<dbReference type="GO" id="GO:0044205">
    <property type="term" value="P:'de novo' UMP biosynthetic process"/>
    <property type="evidence" value="ECO:0007669"/>
    <property type="project" value="UniProtKB-UniRule"/>
</dbReference>
<dbReference type="GO" id="GO:0050660">
    <property type="term" value="F:flavin adenine dinucleotide binding"/>
    <property type="evidence" value="ECO:0007669"/>
    <property type="project" value="InterPro"/>
</dbReference>
<evidence type="ECO:0000256" key="3">
    <source>
        <dbReference type="ARBA" id="ARBA00022630"/>
    </source>
</evidence>
<evidence type="ECO:0000256" key="2">
    <source>
        <dbReference type="ARBA" id="ARBA00022448"/>
    </source>
</evidence>
<evidence type="ECO:0000256" key="8">
    <source>
        <dbReference type="ARBA" id="ARBA00022982"/>
    </source>
</evidence>
<dbReference type="PANTHER" id="PTHR43513">
    <property type="entry name" value="DIHYDROOROTATE DEHYDROGENASE B (NAD(+)), ELECTRON TRANSFER SUBUNIT"/>
    <property type="match status" value="1"/>
</dbReference>
<dbReference type="Gene3D" id="2.40.30.10">
    <property type="entry name" value="Translation factors"/>
    <property type="match status" value="1"/>
</dbReference>
<evidence type="ECO:0000256" key="4">
    <source>
        <dbReference type="ARBA" id="ARBA00022714"/>
    </source>
</evidence>
<evidence type="ECO:0000313" key="15">
    <source>
        <dbReference type="EMBL" id="MBB6477596.1"/>
    </source>
</evidence>
<dbReference type="Proteomes" id="UP000591941">
    <property type="component" value="Unassembled WGS sequence"/>
</dbReference>
<keyword evidence="5 11" id="KW-0479">Metal-binding</keyword>
<dbReference type="PROSITE" id="PS51384">
    <property type="entry name" value="FAD_FR"/>
    <property type="match status" value="1"/>
</dbReference>
<comment type="similarity">
    <text evidence="1 11">Belongs to the PyrK family.</text>
</comment>
<feature type="domain" description="FAD-binding FR-type" evidence="14">
    <location>
        <begin position="2"/>
        <end position="102"/>
    </location>
</feature>
<feature type="binding site" evidence="11 13">
    <location>
        <position position="224"/>
    </location>
    <ligand>
        <name>[2Fe-2S] cluster</name>
        <dbReference type="ChEBI" id="CHEBI:190135"/>
    </ligand>
</feature>
<keyword evidence="8 11" id="KW-0249">Electron transport</keyword>
<comment type="cofactor">
    <cofactor evidence="11 12">
        <name>FAD</name>
        <dbReference type="ChEBI" id="CHEBI:57692"/>
    </cofactor>
    <text evidence="11 12">Binds 1 FAD per subunit.</text>
</comment>
<gene>
    <name evidence="11" type="primary">pyrK</name>
    <name evidence="15" type="ORF">HNR45_000626</name>
</gene>